<dbReference type="Proteomes" id="UP000662314">
    <property type="component" value="Unassembled WGS sequence"/>
</dbReference>
<evidence type="ECO:0000313" key="1">
    <source>
        <dbReference type="EMBL" id="MBH8576787.1"/>
    </source>
</evidence>
<organism evidence="1 2">
    <name type="scientific">Dendronalium phyllosphericum CENA369</name>
    <dbReference type="NCBI Taxonomy" id="1725256"/>
    <lineage>
        <taxon>Bacteria</taxon>
        <taxon>Bacillati</taxon>
        <taxon>Cyanobacteriota</taxon>
        <taxon>Cyanophyceae</taxon>
        <taxon>Nostocales</taxon>
        <taxon>Nostocaceae</taxon>
        <taxon>Dendronalium</taxon>
        <taxon>Dendronalium phyllosphericum</taxon>
    </lineage>
</organism>
<accession>A0A8J7LG95</accession>
<sequence length="99" mass="11500">MNNQDFEESAVQESLADMINLPDGQRQIVTWIIRKQKMTIEEIIANVNLTKEVVQQHLDTLIFQGVIQESNDKSGTVFYQPNLINQKQSKLNQNIWDKL</sequence>
<dbReference type="InterPro" id="IPR036388">
    <property type="entry name" value="WH-like_DNA-bd_sf"/>
</dbReference>
<gene>
    <name evidence="1" type="ORF">I8752_28115</name>
</gene>
<comment type="caution">
    <text evidence="1">The sequence shown here is derived from an EMBL/GenBank/DDBJ whole genome shotgun (WGS) entry which is preliminary data.</text>
</comment>
<dbReference type="AlphaFoldDB" id="A0A8J7LG95"/>
<keyword evidence="2" id="KW-1185">Reference proteome</keyword>
<name>A0A8J7LG95_9NOST</name>
<protein>
    <submittedName>
        <fullName evidence="1">ArsR family transcriptional regulator</fullName>
    </submittedName>
</protein>
<dbReference type="EMBL" id="JAECZA010000239">
    <property type="protein sequence ID" value="MBH8576787.1"/>
    <property type="molecule type" value="Genomic_DNA"/>
</dbReference>
<dbReference type="RefSeq" id="WP_214435511.1">
    <property type="nucleotide sequence ID" value="NZ_CAWPUQ010000168.1"/>
</dbReference>
<evidence type="ECO:0000313" key="2">
    <source>
        <dbReference type="Proteomes" id="UP000662314"/>
    </source>
</evidence>
<dbReference type="InterPro" id="IPR036390">
    <property type="entry name" value="WH_DNA-bd_sf"/>
</dbReference>
<dbReference type="SUPFAM" id="SSF46785">
    <property type="entry name" value="Winged helix' DNA-binding domain"/>
    <property type="match status" value="1"/>
</dbReference>
<proteinExistence type="predicted"/>
<dbReference type="Gene3D" id="1.10.10.10">
    <property type="entry name" value="Winged helix-like DNA-binding domain superfamily/Winged helix DNA-binding domain"/>
    <property type="match status" value="1"/>
</dbReference>
<reference evidence="1 2" key="1">
    <citation type="journal article" date="2021" name="Int. J. Syst. Evol. Microbiol.">
        <title>Amazonocrinis nigriterrae gen. nov., sp. nov., Atlanticothrix silvestris gen. nov., sp. nov. and Dendronalium phyllosphericum gen. nov., sp. nov., nostocacean cyanobacteria from Brazilian environments.</title>
        <authorList>
            <person name="Alvarenga D.O."/>
            <person name="Andreote A.P.D."/>
            <person name="Branco L.H.Z."/>
            <person name="Delbaje E."/>
            <person name="Cruz R.B."/>
            <person name="Varani A.M."/>
            <person name="Fiore M.F."/>
        </authorList>
    </citation>
    <scope>NUCLEOTIDE SEQUENCE [LARGE SCALE GENOMIC DNA]</scope>
    <source>
        <strain evidence="1 2">CENA369</strain>
    </source>
</reference>